<name>A0A382GFQ1_9ZZZZ</name>
<reference evidence="1" key="1">
    <citation type="submission" date="2018-05" db="EMBL/GenBank/DDBJ databases">
        <authorList>
            <person name="Lanie J.A."/>
            <person name="Ng W.-L."/>
            <person name="Kazmierczak K.M."/>
            <person name="Andrzejewski T.M."/>
            <person name="Davidsen T.M."/>
            <person name="Wayne K.J."/>
            <person name="Tettelin H."/>
            <person name="Glass J.I."/>
            <person name="Rusch D."/>
            <person name="Podicherti R."/>
            <person name="Tsui H.-C.T."/>
            <person name="Winkler M.E."/>
        </authorList>
    </citation>
    <scope>NUCLEOTIDE SEQUENCE</scope>
</reference>
<feature type="non-terminal residue" evidence="1">
    <location>
        <position position="1"/>
    </location>
</feature>
<accession>A0A382GFQ1</accession>
<organism evidence="1">
    <name type="scientific">marine metagenome</name>
    <dbReference type="NCBI Taxonomy" id="408172"/>
    <lineage>
        <taxon>unclassified sequences</taxon>
        <taxon>metagenomes</taxon>
        <taxon>ecological metagenomes</taxon>
    </lineage>
</organism>
<dbReference type="EMBL" id="UINC01055311">
    <property type="protein sequence ID" value="SVB74036.1"/>
    <property type="molecule type" value="Genomic_DNA"/>
</dbReference>
<sequence length="32" mass="3829">YIKLTNNLSYNNLIDVMMIDLRDPQKAVIEYK</sequence>
<proteinExistence type="predicted"/>
<dbReference type="AlphaFoldDB" id="A0A382GFQ1"/>
<evidence type="ECO:0000313" key="1">
    <source>
        <dbReference type="EMBL" id="SVB74036.1"/>
    </source>
</evidence>
<protein>
    <submittedName>
        <fullName evidence="1">Uncharacterized protein</fullName>
    </submittedName>
</protein>
<gene>
    <name evidence="1" type="ORF">METZ01_LOCUS226890</name>
</gene>